<organism evidence="6 7">
    <name type="scientific">Murimonas intestini</name>
    <dbReference type="NCBI Taxonomy" id="1337051"/>
    <lineage>
        <taxon>Bacteria</taxon>
        <taxon>Bacillati</taxon>
        <taxon>Bacillota</taxon>
        <taxon>Clostridia</taxon>
        <taxon>Lachnospirales</taxon>
        <taxon>Lachnospiraceae</taxon>
        <taxon>Murimonas</taxon>
    </lineage>
</organism>
<dbReference type="Proteomes" id="UP000245412">
    <property type="component" value="Unassembled WGS sequence"/>
</dbReference>
<dbReference type="Gene3D" id="3.40.309.10">
    <property type="entry name" value="Aldehyde Dehydrogenase, Chain A, domain 2"/>
    <property type="match status" value="1"/>
</dbReference>
<dbReference type="AlphaFoldDB" id="A0AB73T7P2"/>
<sequence length="476" mass="52027">MEMLIGGAKVGASNNQTIDAVNPATGEVIDTFPSASKEDIERCLEIAQAGKEKWGSMSMDDRSKIMRRIPEVFRAHKDELAELLCREMGKPIYQCEDDLEVTVGIFENIVEEARHLLGSSFMDLSSGGELGDVQFTVYEPLGVVVCIAPFNFPYDTLTQKVAAALIMGNSIVIKPPSDVSLSLIRYTELLLEAGVPGDVAQIVTGRGSVLGDYLVKTPLVDAISFTGSTEVGVKICQDSAPYLHRLIMELGGNDPFIIFDDADLDLAVEECWMRLRNSGQTCCSSKRYIVHNSVKDKFCEKLVEWLKGFKMGDPKSRETDIGTVINEKAAKEIEEQIAHTVSQGARLVYGGQRDGAFVTPAVLMDVTKDMDVAKDMEIFGPVFPIIGFDTEEEALKIANQTIYGLNAGCLTADMTRSLRVASKLKAGTVVSNGCSTWRGPEIPFGGYKMSGIGREGGRYSLLTMSQEKTIAIRRIK</sequence>
<accession>A0AB73T7P2</accession>
<reference evidence="6 7" key="1">
    <citation type="submission" date="2018-05" db="EMBL/GenBank/DDBJ databases">
        <authorList>
            <person name="Goeker M."/>
            <person name="Huntemann M."/>
            <person name="Clum A."/>
            <person name="Pillay M."/>
            <person name="Palaniappan K."/>
            <person name="Varghese N."/>
            <person name="Mikhailova N."/>
            <person name="Stamatis D."/>
            <person name="Reddy T."/>
            <person name="Daum C."/>
            <person name="Shapiro N."/>
            <person name="Ivanova N."/>
            <person name="Kyrpides N."/>
            <person name="Woyke T."/>
        </authorList>
    </citation>
    <scope>NUCLEOTIDE SEQUENCE [LARGE SCALE GENOMIC DNA]</scope>
    <source>
        <strain evidence="6 7">DSM 26524</strain>
    </source>
</reference>
<name>A0AB73T7P2_9FIRM</name>
<proteinExistence type="inferred from homology"/>
<dbReference type="EMBL" id="QGGY01000003">
    <property type="protein sequence ID" value="PWJ77515.1"/>
    <property type="molecule type" value="Genomic_DNA"/>
</dbReference>
<dbReference type="PANTHER" id="PTHR43353:SF5">
    <property type="entry name" value="SUCCINATE-SEMIALDEHYDE DEHYDROGENASE, MITOCHONDRIAL"/>
    <property type="match status" value="1"/>
</dbReference>
<feature type="active site" evidence="3">
    <location>
        <position position="249"/>
    </location>
</feature>
<dbReference type="PROSITE" id="PS00687">
    <property type="entry name" value="ALDEHYDE_DEHYDR_GLU"/>
    <property type="match status" value="1"/>
</dbReference>
<evidence type="ECO:0000256" key="2">
    <source>
        <dbReference type="ARBA" id="ARBA00023002"/>
    </source>
</evidence>
<protein>
    <submittedName>
        <fullName evidence="6">Succinate-semialdehyde dehydrogenase/glutarate-semialdehyde dehydrogenase</fullName>
    </submittedName>
</protein>
<evidence type="ECO:0000259" key="5">
    <source>
        <dbReference type="Pfam" id="PF00171"/>
    </source>
</evidence>
<keyword evidence="7" id="KW-1185">Reference proteome</keyword>
<comment type="similarity">
    <text evidence="1 4">Belongs to the aldehyde dehydrogenase family.</text>
</comment>
<dbReference type="InterPro" id="IPR016163">
    <property type="entry name" value="Ald_DH_C"/>
</dbReference>
<evidence type="ECO:0000256" key="3">
    <source>
        <dbReference type="PROSITE-ProRule" id="PRU10007"/>
    </source>
</evidence>
<dbReference type="FunFam" id="3.40.605.10:FF:000007">
    <property type="entry name" value="NAD/NADP-dependent betaine aldehyde dehydrogenase"/>
    <property type="match status" value="1"/>
</dbReference>
<dbReference type="Gene3D" id="3.40.605.10">
    <property type="entry name" value="Aldehyde Dehydrogenase, Chain A, domain 1"/>
    <property type="match status" value="1"/>
</dbReference>
<evidence type="ECO:0000313" key="6">
    <source>
        <dbReference type="EMBL" id="PWJ77515.1"/>
    </source>
</evidence>
<dbReference type="PANTHER" id="PTHR43353">
    <property type="entry name" value="SUCCINATE-SEMIALDEHYDE DEHYDROGENASE, MITOCHONDRIAL"/>
    <property type="match status" value="1"/>
</dbReference>
<dbReference type="InterPro" id="IPR016162">
    <property type="entry name" value="Ald_DH_N"/>
</dbReference>
<dbReference type="InterPro" id="IPR029510">
    <property type="entry name" value="Ald_DH_CS_GLU"/>
</dbReference>
<dbReference type="InterPro" id="IPR050740">
    <property type="entry name" value="Aldehyde_DH_Superfamily"/>
</dbReference>
<dbReference type="Pfam" id="PF00171">
    <property type="entry name" value="Aldedh"/>
    <property type="match status" value="1"/>
</dbReference>
<dbReference type="GO" id="GO:0016620">
    <property type="term" value="F:oxidoreductase activity, acting on the aldehyde or oxo group of donors, NAD or NADP as acceptor"/>
    <property type="evidence" value="ECO:0007669"/>
    <property type="project" value="InterPro"/>
</dbReference>
<dbReference type="SUPFAM" id="SSF53720">
    <property type="entry name" value="ALDH-like"/>
    <property type="match status" value="1"/>
</dbReference>
<dbReference type="RefSeq" id="WP_109625610.1">
    <property type="nucleotide sequence ID" value="NZ_JANKBI010000002.1"/>
</dbReference>
<dbReference type="InterPro" id="IPR015590">
    <property type="entry name" value="Aldehyde_DH_dom"/>
</dbReference>
<gene>
    <name evidence="6" type="ORF">C7383_103361</name>
</gene>
<keyword evidence="2 4" id="KW-0560">Oxidoreductase</keyword>
<comment type="caution">
    <text evidence="6">The sequence shown here is derived from an EMBL/GenBank/DDBJ whole genome shotgun (WGS) entry which is preliminary data.</text>
</comment>
<evidence type="ECO:0000256" key="4">
    <source>
        <dbReference type="RuleBase" id="RU003345"/>
    </source>
</evidence>
<evidence type="ECO:0000256" key="1">
    <source>
        <dbReference type="ARBA" id="ARBA00009986"/>
    </source>
</evidence>
<evidence type="ECO:0000313" key="7">
    <source>
        <dbReference type="Proteomes" id="UP000245412"/>
    </source>
</evidence>
<dbReference type="InterPro" id="IPR016161">
    <property type="entry name" value="Ald_DH/histidinol_DH"/>
</dbReference>
<feature type="domain" description="Aldehyde dehydrogenase" evidence="5">
    <location>
        <begin position="13"/>
        <end position="470"/>
    </location>
</feature>